<dbReference type="Gene3D" id="3.90.850.10">
    <property type="entry name" value="Fumarylacetoacetase-like, C-terminal domain"/>
    <property type="match status" value="1"/>
</dbReference>
<gene>
    <name evidence="3" type="ORF">NQT62_02345</name>
</gene>
<evidence type="ECO:0000256" key="1">
    <source>
        <dbReference type="ARBA" id="ARBA00022723"/>
    </source>
</evidence>
<evidence type="ECO:0000313" key="4">
    <source>
        <dbReference type="Proteomes" id="UP001204142"/>
    </source>
</evidence>
<reference evidence="3 4" key="1">
    <citation type="submission" date="2022-07" db="EMBL/GenBank/DDBJ databases">
        <authorList>
            <person name="Xamxidin M."/>
            <person name="Wu M."/>
        </authorList>
    </citation>
    <scope>NUCLEOTIDE SEQUENCE [LARGE SCALE GENOMIC DNA]</scope>
    <source>
        <strain evidence="3 4">NBRC 111650</strain>
    </source>
</reference>
<dbReference type="RefSeq" id="WP_256762956.1">
    <property type="nucleotide sequence ID" value="NZ_JANIGO010000001.1"/>
</dbReference>
<dbReference type="PANTHER" id="PTHR11820:SF7">
    <property type="entry name" value="ACYLPYRUVASE FAHD1, MITOCHONDRIAL"/>
    <property type="match status" value="1"/>
</dbReference>
<proteinExistence type="predicted"/>
<organism evidence="3 4">
    <name type="scientific">Limnobacter humi</name>
    <dbReference type="NCBI Taxonomy" id="1778671"/>
    <lineage>
        <taxon>Bacteria</taxon>
        <taxon>Pseudomonadati</taxon>
        <taxon>Pseudomonadota</taxon>
        <taxon>Betaproteobacteria</taxon>
        <taxon>Burkholderiales</taxon>
        <taxon>Burkholderiaceae</taxon>
        <taxon>Limnobacter</taxon>
    </lineage>
</organism>
<dbReference type="InterPro" id="IPR011234">
    <property type="entry name" value="Fumarylacetoacetase-like_C"/>
</dbReference>
<name>A0ABT1WCN4_9BURK</name>
<comment type="caution">
    <text evidence="3">The sequence shown here is derived from an EMBL/GenBank/DDBJ whole genome shotgun (WGS) entry which is preliminary data.</text>
</comment>
<evidence type="ECO:0000259" key="2">
    <source>
        <dbReference type="Pfam" id="PF01557"/>
    </source>
</evidence>
<dbReference type="InterPro" id="IPR036663">
    <property type="entry name" value="Fumarylacetoacetase_C_sf"/>
</dbReference>
<dbReference type="PANTHER" id="PTHR11820">
    <property type="entry name" value="ACYLPYRUVASE"/>
    <property type="match status" value="1"/>
</dbReference>
<dbReference type="SUPFAM" id="SSF56529">
    <property type="entry name" value="FAH"/>
    <property type="match status" value="1"/>
</dbReference>
<keyword evidence="1" id="KW-0479">Metal-binding</keyword>
<dbReference type="Proteomes" id="UP001204142">
    <property type="component" value="Unassembled WGS sequence"/>
</dbReference>
<dbReference type="Pfam" id="PF01557">
    <property type="entry name" value="FAA_hydrolase"/>
    <property type="match status" value="1"/>
</dbReference>
<accession>A0ABT1WCN4</accession>
<protein>
    <submittedName>
        <fullName evidence="3">Fumarylacetoacetate hydrolase family protein</fullName>
    </submittedName>
</protein>
<dbReference type="EMBL" id="JANIGO010000001">
    <property type="protein sequence ID" value="MCQ8895278.1"/>
    <property type="molecule type" value="Genomic_DNA"/>
</dbReference>
<sequence length="218" mass="23293">MPHVNLLSNPPQSIAVQNIFCIGRNYAAHIAELGNKPADDPVVFLKPTSALNTTNTLRLPSHSSDVHYETELVLLMGRGGKNIPQADALQHIAGFGIGLDLTARDIQGKAKSAGLPWAVAKGFDDSATVSEFIPATSVGDWSQLTFRMALNGQTRQQGDVRQMLYSLPVIIAHLSQVFTLQAGDLVFTGTPEGVGALSAGDQIDVQLATLLSHTVWVK</sequence>
<keyword evidence="4" id="KW-1185">Reference proteome</keyword>
<keyword evidence="3" id="KW-0378">Hydrolase</keyword>
<feature type="domain" description="Fumarylacetoacetase-like C-terminal" evidence="2">
    <location>
        <begin position="19"/>
        <end position="210"/>
    </location>
</feature>
<dbReference type="GO" id="GO:0016787">
    <property type="term" value="F:hydrolase activity"/>
    <property type="evidence" value="ECO:0007669"/>
    <property type="project" value="UniProtKB-KW"/>
</dbReference>
<evidence type="ECO:0000313" key="3">
    <source>
        <dbReference type="EMBL" id="MCQ8895278.1"/>
    </source>
</evidence>